<evidence type="ECO:0000259" key="7">
    <source>
        <dbReference type="PROSITE" id="PS51767"/>
    </source>
</evidence>
<dbReference type="PRINTS" id="PR00792">
    <property type="entry name" value="PEPSIN"/>
</dbReference>
<protein>
    <recommendedName>
        <fullName evidence="7">Peptidase A1 domain-containing protein</fullName>
    </recommendedName>
</protein>
<dbReference type="InterPro" id="IPR021109">
    <property type="entry name" value="Peptidase_aspartic_dom_sf"/>
</dbReference>
<keyword evidence="2 5" id="KW-0645">Protease</keyword>
<keyword evidence="3 5" id="KW-0064">Aspartyl protease</keyword>
<evidence type="ECO:0000256" key="3">
    <source>
        <dbReference type="ARBA" id="ARBA00022750"/>
    </source>
</evidence>
<feature type="chain" id="PRO_5045669861" description="Peptidase A1 domain-containing protein" evidence="6">
    <location>
        <begin position="29"/>
        <end position="451"/>
    </location>
</feature>
<comment type="similarity">
    <text evidence="1 5">Belongs to the peptidase A1 family.</text>
</comment>
<reference evidence="8" key="1">
    <citation type="submission" date="2023-10" db="EMBL/GenBank/DDBJ databases">
        <authorList>
            <person name="Chen Y."/>
            <person name="Shah S."/>
            <person name="Dougan E. K."/>
            <person name="Thang M."/>
            <person name="Chan C."/>
        </authorList>
    </citation>
    <scope>NUCLEOTIDE SEQUENCE [LARGE SCALE GENOMIC DNA]</scope>
</reference>
<dbReference type="InterPro" id="IPR033121">
    <property type="entry name" value="PEPTIDASE_A1"/>
</dbReference>
<name>A0ABN9UX92_9DINO</name>
<proteinExistence type="inferred from homology"/>
<evidence type="ECO:0000256" key="2">
    <source>
        <dbReference type="ARBA" id="ARBA00022670"/>
    </source>
</evidence>
<accession>A0ABN9UX92</accession>
<dbReference type="Pfam" id="PF00026">
    <property type="entry name" value="Asp"/>
    <property type="match status" value="1"/>
</dbReference>
<evidence type="ECO:0000313" key="8">
    <source>
        <dbReference type="EMBL" id="CAK0864562.1"/>
    </source>
</evidence>
<dbReference type="PANTHER" id="PTHR47966">
    <property type="entry name" value="BETA-SITE APP-CLEAVING ENZYME, ISOFORM A-RELATED"/>
    <property type="match status" value="1"/>
</dbReference>
<gene>
    <name evidence="8" type="ORF">PCOR1329_LOCUS52404</name>
</gene>
<keyword evidence="6" id="KW-0732">Signal</keyword>
<dbReference type="PROSITE" id="PS51767">
    <property type="entry name" value="PEPTIDASE_A1"/>
    <property type="match status" value="1"/>
</dbReference>
<keyword evidence="9" id="KW-1185">Reference proteome</keyword>
<evidence type="ECO:0000256" key="6">
    <source>
        <dbReference type="SAM" id="SignalP"/>
    </source>
</evidence>
<evidence type="ECO:0000256" key="4">
    <source>
        <dbReference type="ARBA" id="ARBA00022801"/>
    </source>
</evidence>
<evidence type="ECO:0000256" key="1">
    <source>
        <dbReference type="ARBA" id="ARBA00007447"/>
    </source>
</evidence>
<feature type="domain" description="Peptidase A1" evidence="7">
    <location>
        <begin position="95"/>
        <end position="410"/>
    </location>
</feature>
<comment type="caution">
    <text evidence="8">The sequence shown here is derived from an EMBL/GenBank/DDBJ whole genome shotgun (WGS) entry which is preliminary data.</text>
</comment>
<keyword evidence="4 5" id="KW-0378">Hydrolase</keyword>
<dbReference type="InterPro" id="IPR001461">
    <property type="entry name" value="Aspartic_peptidase_A1"/>
</dbReference>
<dbReference type="InterPro" id="IPR001969">
    <property type="entry name" value="Aspartic_peptidase_AS"/>
</dbReference>
<dbReference type="EMBL" id="CAUYUJ010016377">
    <property type="protein sequence ID" value="CAK0864562.1"/>
    <property type="molecule type" value="Genomic_DNA"/>
</dbReference>
<sequence length="451" mass="48876">MLPGSSDMALAASAMCAFFCSVVTFGEAVGVATSVQLQKKTIKETIADTDNVRGHGHGHGHDSGHDQAYTGVQFDLRGFRRKKRANTKVVHKTAYFGTVEIGTPRQSFEVVFDSGSGNLIVPATDCESEACFHHTRYNITQSTSARLASCNPKMSDDFSGESRVSISFGTGTMSGRCVRDQICLGTVCFPGSFISSVSESQIPFGSYQFDGVLGLALSTASRGSDFNAMERLKATARLHQTMFSVFLSQADSQEEVSEVTFGSVKTSHMASDLHWAPVTRDTGYWEVQISDITIDNRPQNLCVNCYVAVDTGTSELAGPSPIVQELAMRLNVEPDCSNYHGLPNLGFLVNGQILNLQPDDYVDTVSDSCEVTLMPLDIPPPRGPLFILGITFLERFYTVYDNVNRQVGFAVAKHAASGRPAMDPAIIMSQLGASVRNSSSSRQSTRGHLRK</sequence>
<dbReference type="PANTHER" id="PTHR47966:SF51">
    <property type="entry name" value="BETA-SITE APP-CLEAVING ENZYME, ISOFORM A-RELATED"/>
    <property type="match status" value="1"/>
</dbReference>
<organism evidence="8 9">
    <name type="scientific">Prorocentrum cordatum</name>
    <dbReference type="NCBI Taxonomy" id="2364126"/>
    <lineage>
        <taxon>Eukaryota</taxon>
        <taxon>Sar</taxon>
        <taxon>Alveolata</taxon>
        <taxon>Dinophyceae</taxon>
        <taxon>Prorocentrales</taxon>
        <taxon>Prorocentraceae</taxon>
        <taxon>Prorocentrum</taxon>
    </lineage>
</organism>
<feature type="signal peptide" evidence="6">
    <location>
        <begin position="1"/>
        <end position="28"/>
    </location>
</feature>
<evidence type="ECO:0000256" key="5">
    <source>
        <dbReference type="RuleBase" id="RU000454"/>
    </source>
</evidence>
<dbReference type="PROSITE" id="PS00141">
    <property type="entry name" value="ASP_PROTEASE"/>
    <property type="match status" value="1"/>
</dbReference>
<dbReference type="Gene3D" id="2.40.70.10">
    <property type="entry name" value="Acid Proteases"/>
    <property type="match status" value="2"/>
</dbReference>
<evidence type="ECO:0000313" key="9">
    <source>
        <dbReference type="Proteomes" id="UP001189429"/>
    </source>
</evidence>
<dbReference type="SUPFAM" id="SSF50630">
    <property type="entry name" value="Acid proteases"/>
    <property type="match status" value="1"/>
</dbReference>
<dbReference type="Proteomes" id="UP001189429">
    <property type="component" value="Unassembled WGS sequence"/>
</dbReference>